<dbReference type="Gene3D" id="3.40.50.1820">
    <property type="entry name" value="alpha/beta hydrolase"/>
    <property type="match status" value="2"/>
</dbReference>
<dbReference type="PANTHER" id="PTHR11005">
    <property type="entry name" value="LYSOSOMAL ACID LIPASE-RELATED"/>
    <property type="match status" value="1"/>
</dbReference>
<evidence type="ECO:0000313" key="11">
    <source>
        <dbReference type="EMBL" id="KOX68098.1"/>
    </source>
</evidence>
<dbReference type="InterPro" id="IPR025483">
    <property type="entry name" value="Lipase_euk"/>
</dbReference>
<evidence type="ECO:0000256" key="2">
    <source>
        <dbReference type="ARBA" id="ARBA00022729"/>
    </source>
</evidence>
<dbReference type="InterPro" id="IPR006693">
    <property type="entry name" value="AB_hydrolase_lipase"/>
</dbReference>
<dbReference type="EMBL" id="KQ435953">
    <property type="protein sequence ID" value="KOX68098.1"/>
    <property type="molecule type" value="Genomic_DNA"/>
</dbReference>
<dbReference type="Proteomes" id="UP000053105">
    <property type="component" value="Unassembled WGS sequence"/>
</dbReference>
<keyword evidence="3 7" id="KW-0378">Hydrolase</keyword>
<evidence type="ECO:0000256" key="8">
    <source>
        <dbReference type="PIRSR" id="PIRSR000862-1"/>
    </source>
</evidence>
<dbReference type="GO" id="GO:0016042">
    <property type="term" value="P:lipid catabolic process"/>
    <property type="evidence" value="ECO:0007669"/>
    <property type="project" value="UniProtKB-KW"/>
</dbReference>
<feature type="active site" description="Nucleophile" evidence="8">
    <location>
        <position position="172"/>
    </location>
</feature>
<dbReference type="PIRSF" id="PIRSF000862">
    <property type="entry name" value="Steryl_ester_lip"/>
    <property type="match status" value="1"/>
</dbReference>
<keyword evidence="6" id="KW-0325">Glycoprotein</keyword>
<dbReference type="Pfam" id="PF04083">
    <property type="entry name" value="Abhydro_lipase"/>
    <property type="match status" value="1"/>
</dbReference>
<keyword evidence="5" id="KW-0443">Lipid metabolism</keyword>
<protein>
    <recommendedName>
        <fullName evidence="7">Lipase</fullName>
    </recommendedName>
</protein>
<feature type="active site" description="Charge relay system" evidence="8">
    <location>
        <position position="322"/>
    </location>
</feature>
<feature type="domain" description="Partial AB-hydrolase lipase" evidence="10">
    <location>
        <begin position="37"/>
        <end position="95"/>
    </location>
</feature>
<organism evidence="11 12">
    <name type="scientific">Melipona quadrifasciata</name>
    <dbReference type="NCBI Taxonomy" id="166423"/>
    <lineage>
        <taxon>Eukaryota</taxon>
        <taxon>Metazoa</taxon>
        <taxon>Ecdysozoa</taxon>
        <taxon>Arthropoda</taxon>
        <taxon>Hexapoda</taxon>
        <taxon>Insecta</taxon>
        <taxon>Pterygota</taxon>
        <taxon>Neoptera</taxon>
        <taxon>Endopterygota</taxon>
        <taxon>Hymenoptera</taxon>
        <taxon>Apocrita</taxon>
        <taxon>Aculeata</taxon>
        <taxon>Apoidea</taxon>
        <taxon>Anthophila</taxon>
        <taxon>Apidae</taxon>
        <taxon>Melipona</taxon>
    </lineage>
</organism>
<feature type="active site" description="Charge relay system" evidence="8">
    <location>
        <position position="352"/>
    </location>
</feature>
<dbReference type="GO" id="GO:0016788">
    <property type="term" value="F:hydrolase activity, acting on ester bonds"/>
    <property type="evidence" value="ECO:0007669"/>
    <property type="project" value="InterPro"/>
</dbReference>
<dbReference type="STRING" id="166423.A0A0N0BC32"/>
<evidence type="ECO:0000256" key="6">
    <source>
        <dbReference type="ARBA" id="ARBA00023180"/>
    </source>
</evidence>
<dbReference type="SUPFAM" id="SSF53474">
    <property type="entry name" value="alpha/beta-Hydrolases"/>
    <property type="match status" value="1"/>
</dbReference>
<sequence>MSKNIILCCILPVIIGVSFIGQHEANEISDGGALTGTEIAQKAGYPAESYEVVTEDGYILRLERITGSKKCPASENKTAVLLLHGILDASPKWLVAVPERALGFILADEGYDVWLGNVRGNRYSRKHLTLTVSDPDFWNLNWNEMGIYDVPAMIDHIIEQTKQEKIFMVSHSQGTTSFFVMASERPEYQEKLIASFALAPSLSKALGIYDLEPSDRLMQRIGRELCRDGSSEQLVCTSILEILFGSDEKLNTTLFPLITQYHPAGVGIKQFAHYGQLIQSGKFRKFDYGLAGNLEKYNDANPPDYNLGNILLPVYLHYATNDTIADVQDVLELYQVLPNAQKFLVPCDVFAHLDFVWGKNANTLLYNEILDVLELHGVLPNAQKFLVPCDVFAHLDFVSGEDANTLVYNEILSLMERYRK</sequence>
<evidence type="ECO:0000256" key="7">
    <source>
        <dbReference type="PIRNR" id="PIRNR000862"/>
    </source>
</evidence>
<evidence type="ECO:0000256" key="3">
    <source>
        <dbReference type="ARBA" id="ARBA00022801"/>
    </source>
</evidence>
<evidence type="ECO:0000313" key="12">
    <source>
        <dbReference type="Proteomes" id="UP000053105"/>
    </source>
</evidence>
<evidence type="ECO:0000256" key="1">
    <source>
        <dbReference type="ARBA" id="ARBA00010701"/>
    </source>
</evidence>
<accession>A0A0N0BC32</accession>
<dbReference type="FunFam" id="3.40.50.1820:FF:000057">
    <property type="entry name" value="Lipase"/>
    <property type="match status" value="1"/>
</dbReference>
<feature type="chain" id="PRO_5005844736" description="Lipase" evidence="9">
    <location>
        <begin position="26"/>
        <end position="420"/>
    </location>
</feature>
<evidence type="ECO:0000256" key="9">
    <source>
        <dbReference type="SAM" id="SignalP"/>
    </source>
</evidence>
<evidence type="ECO:0000256" key="5">
    <source>
        <dbReference type="ARBA" id="ARBA00023098"/>
    </source>
</evidence>
<dbReference type="OrthoDB" id="9974421at2759"/>
<evidence type="ECO:0000256" key="4">
    <source>
        <dbReference type="ARBA" id="ARBA00022963"/>
    </source>
</evidence>
<dbReference type="InterPro" id="IPR029058">
    <property type="entry name" value="AB_hydrolase_fold"/>
</dbReference>
<proteinExistence type="inferred from homology"/>
<keyword evidence="4 7" id="KW-0442">Lipid degradation</keyword>
<feature type="signal peptide" evidence="9">
    <location>
        <begin position="1"/>
        <end position="25"/>
    </location>
</feature>
<comment type="similarity">
    <text evidence="1 7">Belongs to the AB hydrolase superfamily. Lipase family.</text>
</comment>
<dbReference type="AlphaFoldDB" id="A0A0N0BC32"/>
<gene>
    <name evidence="11" type="ORF">WN51_08141</name>
</gene>
<reference evidence="11 12" key="1">
    <citation type="submission" date="2015-07" db="EMBL/GenBank/DDBJ databases">
        <title>The genome of Melipona quadrifasciata.</title>
        <authorList>
            <person name="Pan H."/>
            <person name="Kapheim K."/>
        </authorList>
    </citation>
    <scope>NUCLEOTIDE SEQUENCE [LARGE SCALE GENOMIC DNA]</scope>
    <source>
        <strain evidence="11">0111107301</strain>
        <tissue evidence="11">Whole body</tissue>
    </source>
</reference>
<keyword evidence="2 9" id="KW-0732">Signal</keyword>
<keyword evidence="12" id="KW-1185">Reference proteome</keyword>
<evidence type="ECO:0000259" key="10">
    <source>
        <dbReference type="Pfam" id="PF04083"/>
    </source>
</evidence>
<name>A0A0N0BC32_9HYME</name>